<evidence type="ECO:0000313" key="4">
    <source>
        <dbReference type="Proteomes" id="UP000433883"/>
    </source>
</evidence>
<name>A0A8H3U8E9_VENIN</name>
<feature type="compositionally biased region" description="Basic and acidic residues" evidence="1">
    <location>
        <begin position="89"/>
        <end position="105"/>
    </location>
</feature>
<comment type="caution">
    <text evidence="3">The sequence shown here is derived from an EMBL/GenBank/DDBJ whole genome shotgun (WGS) entry which is preliminary data.</text>
</comment>
<feature type="compositionally biased region" description="Polar residues" evidence="1">
    <location>
        <begin position="62"/>
        <end position="79"/>
    </location>
</feature>
<feature type="region of interest" description="Disordered" evidence="1">
    <location>
        <begin position="249"/>
        <end position="295"/>
    </location>
</feature>
<protein>
    <recommendedName>
        <fullName evidence="2">WW domain-containing protein</fullName>
    </recommendedName>
</protein>
<feature type="compositionally biased region" description="Low complexity" evidence="1">
    <location>
        <begin position="206"/>
        <end position="216"/>
    </location>
</feature>
<dbReference type="InterPro" id="IPR001202">
    <property type="entry name" value="WW_dom"/>
</dbReference>
<gene>
    <name evidence="3" type="ORF">BLS_008662</name>
</gene>
<dbReference type="PROSITE" id="PS50020">
    <property type="entry name" value="WW_DOMAIN_2"/>
    <property type="match status" value="1"/>
</dbReference>
<proteinExistence type="predicted"/>
<accession>A0A8H3U8E9</accession>
<sequence>MADMPPNRPPPPHVLGGWKAVWNEQYSEYFYVNLLTKKSPWELPEAPATAADDSLGAPPSYDSKNAQPLSSEKTGSSTGEAMFGGGASHKQDVSADEAFARKLQAEEDATSHGGASTATDRGAADAYYQQGGAPGTYGTPQQTYGQTQQYGQQQSYGQDQYAQQQQYPQQQQQTSSKGAGGFLSKLLGKGKQRPTSGGYYPPQQPHPNYYQQQPMYAQPGRRPGGGMGMGTGMALGAGGGLLGGVLLGEALEGHDGGDGGGYGGDDGGYGGDDGGGDGGGDFGGDGGGDFGEGDF</sequence>
<dbReference type="Proteomes" id="UP000433883">
    <property type="component" value="Unassembled WGS sequence"/>
</dbReference>
<dbReference type="Gene3D" id="2.20.70.10">
    <property type="match status" value="1"/>
</dbReference>
<dbReference type="SUPFAM" id="SSF51045">
    <property type="entry name" value="WW domain"/>
    <property type="match status" value="1"/>
</dbReference>
<evidence type="ECO:0000256" key="1">
    <source>
        <dbReference type="SAM" id="MobiDB-lite"/>
    </source>
</evidence>
<reference evidence="3 4" key="1">
    <citation type="submission" date="2019-11" db="EMBL/GenBank/DDBJ databases">
        <title>Venturia inaequalis Genome Resource.</title>
        <authorList>
            <person name="Lichtner F.J."/>
        </authorList>
    </citation>
    <scope>NUCLEOTIDE SEQUENCE [LARGE SCALE GENOMIC DNA]</scope>
    <source>
        <strain evidence="3">Bline_iso_100314</strain>
    </source>
</reference>
<feature type="compositionally biased region" description="Gly residues" evidence="1">
    <location>
        <begin position="258"/>
        <end position="295"/>
    </location>
</feature>
<dbReference type="InterPro" id="IPR036020">
    <property type="entry name" value="WW_dom_sf"/>
</dbReference>
<feature type="domain" description="WW" evidence="2">
    <location>
        <begin position="12"/>
        <end position="46"/>
    </location>
</feature>
<dbReference type="CDD" id="cd00201">
    <property type="entry name" value="WW"/>
    <property type="match status" value="1"/>
</dbReference>
<evidence type="ECO:0000259" key="2">
    <source>
        <dbReference type="PROSITE" id="PS50020"/>
    </source>
</evidence>
<feature type="compositionally biased region" description="Low complexity" evidence="1">
    <location>
        <begin position="124"/>
        <end position="189"/>
    </location>
</feature>
<organism evidence="3 4">
    <name type="scientific">Venturia inaequalis</name>
    <name type="common">Apple scab fungus</name>
    <dbReference type="NCBI Taxonomy" id="5025"/>
    <lineage>
        <taxon>Eukaryota</taxon>
        <taxon>Fungi</taxon>
        <taxon>Dikarya</taxon>
        <taxon>Ascomycota</taxon>
        <taxon>Pezizomycotina</taxon>
        <taxon>Dothideomycetes</taxon>
        <taxon>Pleosporomycetidae</taxon>
        <taxon>Venturiales</taxon>
        <taxon>Venturiaceae</taxon>
        <taxon>Venturia</taxon>
    </lineage>
</organism>
<feature type="region of interest" description="Disordered" evidence="1">
    <location>
        <begin position="46"/>
        <end position="233"/>
    </location>
</feature>
<dbReference type="SMART" id="SM00456">
    <property type="entry name" value="WW"/>
    <property type="match status" value="1"/>
</dbReference>
<dbReference type="EMBL" id="WNWQ01000746">
    <property type="protein sequence ID" value="KAE9964084.1"/>
    <property type="molecule type" value="Genomic_DNA"/>
</dbReference>
<feature type="compositionally biased region" description="Gly residues" evidence="1">
    <location>
        <begin position="222"/>
        <end position="233"/>
    </location>
</feature>
<evidence type="ECO:0000313" key="3">
    <source>
        <dbReference type="EMBL" id="KAE9964084.1"/>
    </source>
</evidence>
<dbReference type="AlphaFoldDB" id="A0A8H3U8E9"/>